<dbReference type="Pfam" id="PF00096">
    <property type="entry name" value="zf-C2H2"/>
    <property type="match status" value="5"/>
</dbReference>
<dbReference type="InterPro" id="IPR013087">
    <property type="entry name" value="Znf_C2H2_type"/>
</dbReference>
<keyword evidence="7" id="KW-0805">Transcription regulation</keyword>
<feature type="compositionally biased region" description="Polar residues" evidence="12">
    <location>
        <begin position="169"/>
        <end position="178"/>
    </location>
</feature>
<evidence type="ECO:0000256" key="12">
    <source>
        <dbReference type="SAM" id="MobiDB-lite"/>
    </source>
</evidence>
<feature type="domain" description="C2H2-type" evidence="13">
    <location>
        <begin position="98"/>
        <end position="122"/>
    </location>
</feature>
<evidence type="ECO:0000256" key="7">
    <source>
        <dbReference type="ARBA" id="ARBA00023015"/>
    </source>
</evidence>
<dbReference type="GO" id="GO:0008270">
    <property type="term" value="F:zinc ion binding"/>
    <property type="evidence" value="ECO:0007669"/>
    <property type="project" value="UniProtKB-KW"/>
</dbReference>
<reference evidence="15" key="1">
    <citation type="journal article" date="2002" name="Science">
        <title>The draft genome of Ciona intestinalis: insights into chordate and vertebrate origins.</title>
        <authorList>
            <person name="Dehal P."/>
            <person name="Satou Y."/>
            <person name="Campbell R.K."/>
            <person name="Chapman J."/>
            <person name="Degnan B."/>
            <person name="De Tomaso A."/>
            <person name="Davidson B."/>
            <person name="Di Gregorio A."/>
            <person name="Gelpke M."/>
            <person name="Goodstein D.M."/>
            <person name="Harafuji N."/>
            <person name="Hastings K.E."/>
            <person name="Ho I."/>
            <person name="Hotta K."/>
            <person name="Huang W."/>
            <person name="Kawashima T."/>
            <person name="Lemaire P."/>
            <person name="Martinez D."/>
            <person name="Meinertzhagen I.A."/>
            <person name="Necula S."/>
            <person name="Nonaka M."/>
            <person name="Putnam N."/>
            <person name="Rash S."/>
            <person name="Saiga H."/>
            <person name="Satake M."/>
            <person name="Terry A."/>
            <person name="Yamada L."/>
            <person name="Wang H.G."/>
            <person name="Awazu S."/>
            <person name="Azumi K."/>
            <person name="Boore J."/>
            <person name="Branno M."/>
            <person name="Chin-Bow S."/>
            <person name="DeSantis R."/>
            <person name="Doyle S."/>
            <person name="Francino P."/>
            <person name="Keys D.N."/>
            <person name="Haga S."/>
            <person name="Hayashi H."/>
            <person name="Hino K."/>
            <person name="Imai K.S."/>
            <person name="Inaba K."/>
            <person name="Kano S."/>
            <person name="Kobayashi K."/>
            <person name="Kobayashi M."/>
            <person name="Lee B.I."/>
            <person name="Makabe K.W."/>
            <person name="Manohar C."/>
            <person name="Matassi G."/>
            <person name="Medina M."/>
            <person name="Mochizuki Y."/>
            <person name="Mount S."/>
            <person name="Morishita T."/>
            <person name="Miura S."/>
            <person name="Nakayama A."/>
            <person name="Nishizaka S."/>
            <person name="Nomoto H."/>
            <person name="Ohta F."/>
            <person name="Oishi K."/>
            <person name="Rigoutsos I."/>
            <person name="Sano M."/>
            <person name="Sasaki A."/>
            <person name="Sasakura Y."/>
            <person name="Shoguchi E."/>
            <person name="Shin-i T."/>
            <person name="Spagnuolo A."/>
            <person name="Stainier D."/>
            <person name="Suzuki M.M."/>
            <person name="Tassy O."/>
            <person name="Takatori N."/>
            <person name="Tokuoka M."/>
            <person name="Yagi K."/>
            <person name="Yoshizaki F."/>
            <person name="Wada S."/>
            <person name="Zhang C."/>
            <person name="Hyatt P.D."/>
            <person name="Larimer F."/>
            <person name="Detter C."/>
            <person name="Doggett N."/>
            <person name="Glavina T."/>
            <person name="Hawkins T."/>
            <person name="Richardson P."/>
            <person name="Lucas S."/>
            <person name="Kohara Y."/>
            <person name="Levine M."/>
            <person name="Satoh N."/>
            <person name="Rokhsar D.S."/>
        </authorList>
    </citation>
    <scope>NUCLEOTIDE SEQUENCE [LARGE SCALE GENOMIC DNA]</scope>
</reference>
<dbReference type="Ensembl" id="ENSCINT00000004330.3">
    <property type="protein sequence ID" value="ENSCINP00000004330.3"/>
    <property type="gene ID" value="ENSCING00000002128.3"/>
</dbReference>
<organism evidence="14 15">
    <name type="scientific">Ciona intestinalis</name>
    <name type="common">Transparent sea squirt</name>
    <name type="synonym">Ascidia intestinalis</name>
    <dbReference type="NCBI Taxonomy" id="7719"/>
    <lineage>
        <taxon>Eukaryota</taxon>
        <taxon>Metazoa</taxon>
        <taxon>Chordata</taxon>
        <taxon>Tunicata</taxon>
        <taxon>Ascidiacea</taxon>
        <taxon>Phlebobranchia</taxon>
        <taxon>Cionidae</taxon>
        <taxon>Ciona</taxon>
    </lineage>
</organism>
<comment type="function">
    <text evidence="1">May be involved in transcriptional regulation.</text>
</comment>
<feature type="domain" description="C2H2-type" evidence="13">
    <location>
        <begin position="14"/>
        <end position="41"/>
    </location>
</feature>
<evidence type="ECO:0000256" key="6">
    <source>
        <dbReference type="ARBA" id="ARBA00022833"/>
    </source>
</evidence>
<comment type="subcellular location">
    <subcellularLocation>
        <location evidence="2">Nucleus</location>
    </subcellularLocation>
</comment>
<evidence type="ECO:0000313" key="15">
    <source>
        <dbReference type="Proteomes" id="UP000008144"/>
    </source>
</evidence>
<evidence type="ECO:0000256" key="10">
    <source>
        <dbReference type="ARBA" id="ARBA00023242"/>
    </source>
</evidence>
<evidence type="ECO:0000256" key="2">
    <source>
        <dbReference type="ARBA" id="ARBA00004123"/>
    </source>
</evidence>
<dbReference type="Gene3D" id="3.30.160.60">
    <property type="entry name" value="Classic Zinc Finger"/>
    <property type="match status" value="4"/>
</dbReference>
<proteinExistence type="predicted"/>
<feature type="domain" description="C2H2-type" evidence="13">
    <location>
        <begin position="42"/>
        <end position="69"/>
    </location>
</feature>
<dbReference type="OMA" id="WHAGVKK"/>
<keyword evidence="3" id="KW-0479">Metal-binding</keyword>
<sequence>MEAHLRYHNGENPVTCGWCGRSFANIYNLKIHERIHTGERPHKCQVCSKTFSDPSSLSKHKLWHAGVKKKSCPVCRRMFATATQVRDHIRTHTKEKPFVCQQCGKSYGYKCDLTRHMREHNGNLFGPCPDCGRLFNHNGNYKAHLKTHLKKQNPLPVFFVEENEVIVTSQDRQVSPPSGENGKNLDTSMNNGSCVMSQEEEVMSATTSLEQNMLSHDDIVKNENSLVIVDQTMESNFET</sequence>
<evidence type="ECO:0000256" key="4">
    <source>
        <dbReference type="ARBA" id="ARBA00022737"/>
    </source>
</evidence>
<dbReference type="PROSITE" id="PS00028">
    <property type="entry name" value="ZINC_FINGER_C2H2_1"/>
    <property type="match status" value="5"/>
</dbReference>
<dbReference type="FunFam" id="3.30.160.60:FF:000624">
    <property type="entry name" value="zinc finger protein 697"/>
    <property type="match status" value="1"/>
</dbReference>
<keyword evidence="8" id="KW-0238">DNA-binding</keyword>
<evidence type="ECO:0000256" key="11">
    <source>
        <dbReference type="PROSITE-ProRule" id="PRU00042"/>
    </source>
</evidence>
<gene>
    <name evidence="14" type="primary">zf(c2h2)-35</name>
</gene>
<dbReference type="SMART" id="SM00355">
    <property type="entry name" value="ZnF_C2H2"/>
    <property type="match status" value="5"/>
</dbReference>
<dbReference type="SUPFAM" id="SSF57667">
    <property type="entry name" value="beta-beta-alpha zinc fingers"/>
    <property type="match status" value="3"/>
</dbReference>
<protein>
    <submittedName>
        <fullName evidence="14">Zinc finger protein</fullName>
    </submittedName>
</protein>
<name>F6WRR0_CIOIN</name>
<keyword evidence="9" id="KW-0804">Transcription</keyword>
<dbReference type="FunFam" id="3.30.160.60:FF:000097">
    <property type="entry name" value="Zinc finger protein"/>
    <property type="match status" value="1"/>
</dbReference>
<keyword evidence="4" id="KW-0677">Repeat</keyword>
<feature type="domain" description="C2H2-type" evidence="13">
    <location>
        <begin position="126"/>
        <end position="153"/>
    </location>
</feature>
<reference evidence="14" key="3">
    <citation type="submission" date="2025-09" db="UniProtKB">
        <authorList>
            <consortium name="Ensembl"/>
        </authorList>
    </citation>
    <scope>IDENTIFICATION</scope>
</reference>
<evidence type="ECO:0000256" key="3">
    <source>
        <dbReference type="ARBA" id="ARBA00022723"/>
    </source>
</evidence>
<keyword evidence="15" id="KW-1185">Reference proteome</keyword>
<keyword evidence="10" id="KW-0539">Nucleus</keyword>
<dbReference type="InParanoid" id="F6WRR0"/>
<reference evidence="14" key="2">
    <citation type="submission" date="2025-08" db="UniProtKB">
        <authorList>
            <consortium name="Ensembl"/>
        </authorList>
    </citation>
    <scope>IDENTIFICATION</scope>
</reference>
<keyword evidence="5 11" id="KW-0863">Zinc-finger</keyword>
<evidence type="ECO:0000256" key="5">
    <source>
        <dbReference type="ARBA" id="ARBA00022771"/>
    </source>
</evidence>
<dbReference type="PROSITE" id="PS50157">
    <property type="entry name" value="ZINC_FINGER_C2H2_2"/>
    <property type="match status" value="5"/>
</dbReference>
<dbReference type="AlphaFoldDB" id="F6WRR0"/>
<feature type="region of interest" description="Disordered" evidence="12">
    <location>
        <begin position="169"/>
        <end position="188"/>
    </location>
</feature>
<feature type="domain" description="C2H2-type" evidence="13">
    <location>
        <begin position="70"/>
        <end position="97"/>
    </location>
</feature>
<evidence type="ECO:0000256" key="8">
    <source>
        <dbReference type="ARBA" id="ARBA00023125"/>
    </source>
</evidence>
<dbReference type="FunFam" id="3.30.160.60:FF:002343">
    <property type="entry name" value="Zinc finger protein 33A"/>
    <property type="match status" value="1"/>
</dbReference>
<dbReference type="GeneTree" id="ENSGT01150000286918"/>
<dbReference type="GO" id="GO:0006357">
    <property type="term" value="P:regulation of transcription by RNA polymerase II"/>
    <property type="evidence" value="ECO:0000318"/>
    <property type="project" value="GO_Central"/>
</dbReference>
<evidence type="ECO:0000256" key="1">
    <source>
        <dbReference type="ARBA" id="ARBA00003767"/>
    </source>
</evidence>
<dbReference type="Proteomes" id="UP000008144">
    <property type="component" value="Unassembled WGS sequence"/>
</dbReference>
<dbReference type="PANTHER" id="PTHR24394:SF29">
    <property type="entry name" value="MYONEURIN"/>
    <property type="match status" value="1"/>
</dbReference>
<evidence type="ECO:0000256" key="9">
    <source>
        <dbReference type="ARBA" id="ARBA00023163"/>
    </source>
</evidence>
<dbReference type="GO" id="GO:0000978">
    <property type="term" value="F:RNA polymerase II cis-regulatory region sequence-specific DNA binding"/>
    <property type="evidence" value="ECO:0000318"/>
    <property type="project" value="GO_Central"/>
</dbReference>
<dbReference type="InterPro" id="IPR036236">
    <property type="entry name" value="Znf_C2H2_sf"/>
</dbReference>
<keyword evidence="6" id="KW-0862">Zinc</keyword>
<dbReference type="HOGENOM" id="CLU_1160768_0_0_1"/>
<evidence type="ECO:0000259" key="13">
    <source>
        <dbReference type="PROSITE" id="PS50157"/>
    </source>
</evidence>
<evidence type="ECO:0000313" key="14">
    <source>
        <dbReference type="Ensembl" id="ENSCINP00000004330.3"/>
    </source>
</evidence>
<dbReference type="GO" id="GO:0003700">
    <property type="term" value="F:DNA-binding transcription factor activity"/>
    <property type="evidence" value="ECO:0000318"/>
    <property type="project" value="GO_Central"/>
</dbReference>
<dbReference type="GO" id="GO:0005634">
    <property type="term" value="C:nucleus"/>
    <property type="evidence" value="ECO:0007669"/>
    <property type="project" value="UniProtKB-SubCell"/>
</dbReference>
<dbReference type="PANTHER" id="PTHR24394">
    <property type="entry name" value="ZINC FINGER PROTEIN"/>
    <property type="match status" value="1"/>
</dbReference>
<accession>F6WRR0</accession>